<evidence type="ECO:0000313" key="2">
    <source>
        <dbReference type="EMBL" id="KAJ8875298.1"/>
    </source>
</evidence>
<sequence>MLTTEILGFIDPTAAAACISSSRSRAAVARLRIVILIISNSSRDSTPRVARPGIEPGSHWWEAGSLTAQPPQPLRCVNLTFRHQHSSKMQAKKYYFASRFHNSARFQTSPSALTHSSLHSSCVTASRPFTPQHTLSAGVSSCALALGQMASAKTAGRWTAENILAPAIRLSGSPTRRRGGAVTLARNRRCQSSTGFTEEGEPTRQRACQSGERGGSRLSPPCPQYRTACNGTGSPDFRKWESCQTMPLVGGFSRGSPVSSSPSFRCRSIFTSITLIGSQDLAVKSRPNLFTHSFDCLRSKIQLKILNRFLSGCNRGDSSMYPRQYLSPTSGTRSTSPRLDYQEKWTLVTSFEEAGMAPHTFSNEEMAAIHFMYGHANGRAREAAGL</sequence>
<reference evidence="2 3" key="1">
    <citation type="submission" date="2023-02" db="EMBL/GenBank/DDBJ databases">
        <title>LHISI_Scaffold_Assembly.</title>
        <authorList>
            <person name="Stuart O.P."/>
            <person name="Cleave R."/>
            <person name="Magrath M.J.L."/>
            <person name="Mikheyev A.S."/>
        </authorList>
    </citation>
    <scope>NUCLEOTIDE SEQUENCE [LARGE SCALE GENOMIC DNA]</scope>
    <source>
        <strain evidence="2">Daus_M_001</strain>
        <tissue evidence="2">Leg muscle</tissue>
    </source>
</reference>
<gene>
    <name evidence="2" type="ORF">PR048_023193</name>
</gene>
<proteinExistence type="predicted"/>
<organism evidence="2 3">
    <name type="scientific">Dryococelus australis</name>
    <dbReference type="NCBI Taxonomy" id="614101"/>
    <lineage>
        <taxon>Eukaryota</taxon>
        <taxon>Metazoa</taxon>
        <taxon>Ecdysozoa</taxon>
        <taxon>Arthropoda</taxon>
        <taxon>Hexapoda</taxon>
        <taxon>Insecta</taxon>
        <taxon>Pterygota</taxon>
        <taxon>Neoptera</taxon>
        <taxon>Polyneoptera</taxon>
        <taxon>Phasmatodea</taxon>
        <taxon>Verophasmatodea</taxon>
        <taxon>Anareolatae</taxon>
        <taxon>Phasmatidae</taxon>
        <taxon>Eurycanthinae</taxon>
        <taxon>Dryococelus</taxon>
    </lineage>
</organism>
<evidence type="ECO:0000313" key="3">
    <source>
        <dbReference type="Proteomes" id="UP001159363"/>
    </source>
</evidence>
<keyword evidence="3" id="KW-1185">Reference proteome</keyword>
<feature type="region of interest" description="Disordered" evidence="1">
    <location>
        <begin position="191"/>
        <end position="216"/>
    </location>
</feature>
<dbReference type="Proteomes" id="UP001159363">
    <property type="component" value="Chromosome 8"/>
</dbReference>
<evidence type="ECO:0000256" key="1">
    <source>
        <dbReference type="SAM" id="MobiDB-lite"/>
    </source>
</evidence>
<name>A0ABQ9GTG7_9NEOP</name>
<dbReference type="EMBL" id="JARBHB010000009">
    <property type="protein sequence ID" value="KAJ8875298.1"/>
    <property type="molecule type" value="Genomic_DNA"/>
</dbReference>
<accession>A0ABQ9GTG7</accession>
<protein>
    <submittedName>
        <fullName evidence="2">Uncharacterized protein</fullName>
    </submittedName>
</protein>
<comment type="caution">
    <text evidence="2">The sequence shown here is derived from an EMBL/GenBank/DDBJ whole genome shotgun (WGS) entry which is preliminary data.</text>
</comment>